<dbReference type="InterPro" id="IPR043170">
    <property type="entry name" value="PTPA_C_lid"/>
</dbReference>
<dbReference type="EC" id="5.2.1.8" evidence="8"/>
<dbReference type="GO" id="GO:0005737">
    <property type="term" value="C:cytoplasm"/>
    <property type="evidence" value="ECO:0007669"/>
    <property type="project" value="UniProtKB-SubCell"/>
</dbReference>
<keyword evidence="6 8" id="KW-0413">Isomerase</keyword>
<evidence type="ECO:0000256" key="3">
    <source>
        <dbReference type="ARBA" id="ARBA00011019"/>
    </source>
</evidence>
<evidence type="ECO:0000256" key="5">
    <source>
        <dbReference type="ARBA" id="ARBA00023110"/>
    </source>
</evidence>
<comment type="similarity">
    <text evidence="3 8">Belongs to the PTPA-type PPIase family.</text>
</comment>
<keyword evidence="5 8" id="KW-0697">Rotamase</keyword>
<dbReference type="AlphaFoldDB" id="A0AAN6GDC1"/>
<dbReference type="Proteomes" id="UP001176521">
    <property type="component" value="Unassembled WGS sequence"/>
</dbReference>
<evidence type="ECO:0000256" key="9">
    <source>
        <dbReference type="SAM" id="MobiDB-lite"/>
    </source>
</evidence>
<dbReference type="GO" id="GO:0007052">
    <property type="term" value="P:mitotic spindle organization"/>
    <property type="evidence" value="ECO:0007669"/>
    <property type="project" value="TreeGrafter"/>
</dbReference>
<keyword evidence="4 8" id="KW-0963">Cytoplasm</keyword>
<dbReference type="InterPro" id="IPR037218">
    <property type="entry name" value="PTPA_sf"/>
</dbReference>
<feature type="compositionally biased region" description="Polar residues" evidence="9">
    <location>
        <begin position="550"/>
        <end position="569"/>
    </location>
</feature>
<feature type="region of interest" description="Disordered" evidence="9">
    <location>
        <begin position="1"/>
        <end position="112"/>
    </location>
</feature>
<dbReference type="EMBL" id="JAPDMQ010000151">
    <property type="protein sequence ID" value="KAK0532836.1"/>
    <property type="molecule type" value="Genomic_DNA"/>
</dbReference>
<dbReference type="GO" id="GO:0000159">
    <property type="term" value="C:protein phosphatase type 2A complex"/>
    <property type="evidence" value="ECO:0007669"/>
    <property type="project" value="TreeGrafter"/>
</dbReference>
<dbReference type="Gene3D" id="1.20.120.1150">
    <property type="match status" value="1"/>
</dbReference>
<comment type="function">
    <text evidence="7">PPIases accelerate the folding of proteins. It catalyzes the cis-trans isomerization of proline imidic peptide bonds in oligopeptides. Acts as a regulatory subunit for PP2A-like phosphatases modulating their activity or substrate specificity, probably by inducing a conformational change in the catalytic subunit, a direct target of the PPIase. Can reactivate inactive phosphatase PP2A-phosphatase methylesterase complexes (PP2Ai) in presence of ATP and Mg(2+) by dissociating the inactive form from the complex.</text>
</comment>
<sequence>MAAINNSTSDAQRDALAAMLRRPHGSGAGSSKRGSPATGPRRSTAEQQQQQQQQQEPRHQQQDLPQPVAGTPKPMPFDPDTPPPPVAAFTLSPSSAGADDDGSLPPPPRKRIITPHHLTAFLASQTHADLLSFLRQGAASIVGVPVPADVKTPEPLSSSANDEQPGTTRNGIDSVLALLATIAGILAAHPPQQQNAGGKTGSGSASAQGRFGNPTFRHFYDDVVARSDELHARFFPALREDAERDTPEQRRFKRVARRELKAYFDEAWGNARRIDYGSGMELNFMCWLLILYKLGIFDDAVPPSSSSSSSSTASPAPLSHLGPALFLRAFWSYILLMRRIQSTYFLEPAGSHGVWGLDDYHFLPFLLGAAQLSDHQYLRPSSIHSADVLSPPSKYPQEYMYLSQIALLHSIKTIPSASGTGSAEPSPNSLRWHSPMLDDISSVKSWAQVERGMWKMFEAEVVGKLPVAQHFLFGQVLPFPAVDGEEAEEEEEEAEVEEGACGHVHHAPPPAVAIAPAPDSSSAARVVLDAQGKPLPRPTGHAHHHHHPTLSGSDDTSTIATNTVDAPQQGGTTGWGDCCGIPIPSAYGAAAAAAAAEAEAGEKPEKARNPAGAVVAETGQLGRAKGYSASPAALAAAAAAAAGGQGGGASRPAVPAVRPPVPGGGGVRRIPFD</sequence>
<gene>
    <name evidence="10" type="primary">RRD2</name>
    <name evidence="10" type="ORF">OC842_003180</name>
</gene>
<comment type="subcellular location">
    <subcellularLocation>
        <location evidence="2 8">Cytoplasm</location>
    </subcellularLocation>
</comment>
<comment type="catalytic activity">
    <reaction evidence="1 8">
        <text>[protein]-peptidylproline (omega=180) = [protein]-peptidylproline (omega=0)</text>
        <dbReference type="Rhea" id="RHEA:16237"/>
        <dbReference type="Rhea" id="RHEA-COMP:10747"/>
        <dbReference type="Rhea" id="RHEA-COMP:10748"/>
        <dbReference type="ChEBI" id="CHEBI:83833"/>
        <dbReference type="ChEBI" id="CHEBI:83834"/>
        <dbReference type="EC" id="5.2.1.8"/>
    </reaction>
</comment>
<evidence type="ECO:0000256" key="1">
    <source>
        <dbReference type="ARBA" id="ARBA00000971"/>
    </source>
</evidence>
<dbReference type="CDD" id="cd04087">
    <property type="entry name" value="PTPA"/>
    <property type="match status" value="1"/>
</dbReference>
<evidence type="ECO:0000313" key="11">
    <source>
        <dbReference type="Proteomes" id="UP001176521"/>
    </source>
</evidence>
<dbReference type="Pfam" id="PF03095">
    <property type="entry name" value="PTPA"/>
    <property type="match status" value="1"/>
</dbReference>
<dbReference type="GO" id="GO:0008160">
    <property type="term" value="F:protein tyrosine phosphatase activator activity"/>
    <property type="evidence" value="ECO:0007669"/>
    <property type="project" value="TreeGrafter"/>
</dbReference>
<evidence type="ECO:0000256" key="2">
    <source>
        <dbReference type="ARBA" id="ARBA00004496"/>
    </source>
</evidence>
<dbReference type="PANTHER" id="PTHR10012">
    <property type="entry name" value="SERINE/THREONINE-PROTEIN PHOSPHATASE 2A REGULATORY SUBUNIT B"/>
    <property type="match status" value="1"/>
</dbReference>
<dbReference type="FunFam" id="1.20.120.1150:FF:000002">
    <property type="entry name" value="Serine/threonine-protein phosphatase 2A activator"/>
    <property type="match status" value="1"/>
</dbReference>
<proteinExistence type="inferred from homology"/>
<feature type="compositionally biased region" description="Polar residues" evidence="9">
    <location>
        <begin position="1"/>
        <end position="10"/>
    </location>
</feature>
<evidence type="ECO:0000256" key="8">
    <source>
        <dbReference type="RuleBase" id="RU361210"/>
    </source>
</evidence>
<dbReference type="GO" id="GO:0003755">
    <property type="term" value="F:peptidyl-prolyl cis-trans isomerase activity"/>
    <property type="evidence" value="ECO:0007669"/>
    <property type="project" value="UniProtKB-KW"/>
</dbReference>
<protein>
    <recommendedName>
        <fullName evidence="8">Serine/threonine-protein phosphatase 2A activator</fullName>
        <ecNumber evidence="8">5.2.1.8</ecNumber>
    </recommendedName>
    <alternativeName>
        <fullName evidence="8">Phosphotyrosyl phosphatase activator</fullName>
    </alternativeName>
</protein>
<reference evidence="10" key="1">
    <citation type="journal article" date="2023" name="PhytoFront">
        <title>Draft Genome Resources of Seven Strains of Tilletia horrida, Causal Agent of Kernel Smut of Rice.</title>
        <authorList>
            <person name="Khanal S."/>
            <person name="Antony Babu S."/>
            <person name="Zhou X.G."/>
        </authorList>
    </citation>
    <scope>NUCLEOTIDE SEQUENCE</scope>
    <source>
        <strain evidence="10">TX3</strain>
    </source>
</reference>
<feature type="region of interest" description="Disordered" evidence="9">
    <location>
        <begin position="638"/>
        <end position="673"/>
    </location>
</feature>
<name>A0AAN6GDC1_9BASI</name>
<dbReference type="PANTHER" id="PTHR10012:SF5">
    <property type="entry name" value="SERINE_THREONINE-PROTEIN PHOSPHATASE 2A ACTIVATOR 2"/>
    <property type="match status" value="1"/>
</dbReference>
<dbReference type="GO" id="GO:0005634">
    <property type="term" value="C:nucleus"/>
    <property type="evidence" value="ECO:0007669"/>
    <property type="project" value="TreeGrafter"/>
</dbReference>
<accession>A0AAN6GDC1</accession>
<organism evidence="10 11">
    <name type="scientific">Tilletia horrida</name>
    <dbReference type="NCBI Taxonomy" id="155126"/>
    <lineage>
        <taxon>Eukaryota</taxon>
        <taxon>Fungi</taxon>
        <taxon>Dikarya</taxon>
        <taxon>Basidiomycota</taxon>
        <taxon>Ustilaginomycotina</taxon>
        <taxon>Exobasidiomycetes</taxon>
        <taxon>Tilletiales</taxon>
        <taxon>Tilletiaceae</taxon>
        <taxon>Tilletia</taxon>
    </lineage>
</organism>
<evidence type="ECO:0000256" key="4">
    <source>
        <dbReference type="ARBA" id="ARBA00022490"/>
    </source>
</evidence>
<keyword evidence="11" id="KW-1185">Reference proteome</keyword>
<feature type="region of interest" description="Disordered" evidence="9">
    <location>
        <begin position="532"/>
        <end position="569"/>
    </location>
</feature>
<dbReference type="InterPro" id="IPR004327">
    <property type="entry name" value="Phstyr_phstse_ac"/>
</dbReference>
<evidence type="ECO:0000313" key="10">
    <source>
        <dbReference type="EMBL" id="KAK0532836.1"/>
    </source>
</evidence>
<dbReference type="SUPFAM" id="SSF140984">
    <property type="entry name" value="PTPA-like"/>
    <property type="match status" value="1"/>
</dbReference>
<comment type="caution">
    <text evidence="10">The sequence shown here is derived from an EMBL/GenBank/DDBJ whole genome shotgun (WGS) entry which is preliminary data.</text>
</comment>
<feature type="compositionally biased region" description="Pro residues" evidence="9">
    <location>
        <begin position="73"/>
        <end position="86"/>
    </location>
</feature>
<evidence type="ECO:0000256" key="7">
    <source>
        <dbReference type="ARBA" id="ARBA00025287"/>
    </source>
</evidence>
<evidence type="ECO:0000256" key="6">
    <source>
        <dbReference type="ARBA" id="ARBA00023235"/>
    </source>
</evidence>